<reference evidence="1 2" key="1">
    <citation type="submission" date="2019-11" db="EMBL/GenBank/DDBJ databases">
        <title>Whole-genome sequence of the anaerobic purple sulfur bacterium Allochromatium palmeri DSM 15591.</title>
        <authorList>
            <person name="Kyndt J.A."/>
            <person name="Meyer T.E."/>
        </authorList>
    </citation>
    <scope>NUCLEOTIDE SEQUENCE [LARGE SCALE GENOMIC DNA]</scope>
    <source>
        <strain evidence="1 2">DSM 15591</strain>
    </source>
</reference>
<dbReference type="OrthoDB" id="9800597at2"/>
<dbReference type="AlphaFoldDB" id="A0A6N8EKS2"/>
<proteinExistence type="predicted"/>
<dbReference type="Gene3D" id="3.40.30.10">
    <property type="entry name" value="Glutaredoxin"/>
    <property type="match status" value="1"/>
</dbReference>
<dbReference type="SUPFAM" id="SSF52833">
    <property type="entry name" value="Thioredoxin-like"/>
    <property type="match status" value="1"/>
</dbReference>
<comment type="caution">
    <text evidence="1">The sequence shown here is derived from an EMBL/GenBank/DDBJ whole genome shotgun (WGS) entry which is preliminary data.</text>
</comment>
<dbReference type="EMBL" id="WNKT01000057">
    <property type="protein sequence ID" value="MTW22894.1"/>
    <property type="molecule type" value="Genomic_DNA"/>
</dbReference>
<accession>A0A6N8EKS2</accession>
<sequence>MAHYSHHIFFCTNRREDGRQCCDQAGATTMRDYLKRRAREEGLSGPNGVRVNTAGCLGRCVDGPAIVVYPDAIWYTYANEQDLEEILSEHLKAGRVVERLRLPDSARAS</sequence>
<protein>
    <submittedName>
        <fullName evidence="1">(2Fe-2S) ferredoxin domain-containing protein</fullName>
    </submittedName>
</protein>
<gene>
    <name evidence="1" type="ORF">GJ668_17710</name>
</gene>
<name>A0A6N8EKS2_9GAMM</name>
<dbReference type="InterPro" id="IPR036249">
    <property type="entry name" value="Thioredoxin-like_sf"/>
</dbReference>
<evidence type="ECO:0000313" key="1">
    <source>
        <dbReference type="EMBL" id="MTW22894.1"/>
    </source>
</evidence>
<evidence type="ECO:0000313" key="2">
    <source>
        <dbReference type="Proteomes" id="UP000434044"/>
    </source>
</evidence>
<dbReference type="Proteomes" id="UP000434044">
    <property type="component" value="Unassembled WGS sequence"/>
</dbReference>
<dbReference type="RefSeq" id="WP_155451445.1">
    <property type="nucleotide sequence ID" value="NZ_WNKT01000057.1"/>
</dbReference>
<dbReference type="CDD" id="cd02980">
    <property type="entry name" value="TRX_Fd_family"/>
    <property type="match status" value="1"/>
</dbReference>
<organism evidence="1 2">
    <name type="scientific">Allochromatium palmeri</name>
    <dbReference type="NCBI Taxonomy" id="231048"/>
    <lineage>
        <taxon>Bacteria</taxon>
        <taxon>Pseudomonadati</taxon>
        <taxon>Pseudomonadota</taxon>
        <taxon>Gammaproteobacteria</taxon>
        <taxon>Chromatiales</taxon>
        <taxon>Chromatiaceae</taxon>
        <taxon>Allochromatium</taxon>
    </lineage>
</organism>
<keyword evidence="2" id="KW-1185">Reference proteome</keyword>